<dbReference type="PRINTS" id="PR00320">
    <property type="entry name" value="GPROTEINBRPT"/>
</dbReference>
<dbReference type="PROSITE" id="PS50294">
    <property type="entry name" value="WD_REPEATS_REGION"/>
    <property type="match status" value="4"/>
</dbReference>
<dbReference type="InterPro" id="IPR011044">
    <property type="entry name" value="Quino_amine_DH_bsu"/>
</dbReference>
<organism evidence="4 5">
    <name type="scientific">Lithohypha guttulata</name>
    <dbReference type="NCBI Taxonomy" id="1690604"/>
    <lineage>
        <taxon>Eukaryota</taxon>
        <taxon>Fungi</taxon>
        <taxon>Dikarya</taxon>
        <taxon>Ascomycota</taxon>
        <taxon>Pezizomycotina</taxon>
        <taxon>Eurotiomycetes</taxon>
        <taxon>Chaetothyriomycetidae</taxon>
        <taxon>Chaetothyriales</taxon>
        <taxon>Trichomeriaceae</taxon>
        <taxon>Lithohypha</taxon>
    </lineage>
</organism>
<dbReference type="Gene3D" id="2.130.10.10">
    <property type="entry name" value="YVTN repeat-like/Quinoprotein amine dehydrogenase"/>
    <property type="match status" value="2"/>
</dbReference>
<evidence type="ECO:0000256" key="3">
    <source>
        <dbReference type="PROSITE-ProRule" id="PRU00221"/>
    </source>
</evidence>
<dbReference type="Pfam" id="PF00400">
    <property type="entry name" value="WD40"/>
    <property type="match status" value="6"/>
</dbReference>
<dbReference type="InterPro" id="IPR015943">
    <property type="entry name" value="WD40/YVTN_repeat-like_dom_sf"/>
</dbReference>
<feature type="repeat" description="WD" evidence="3">
    <location>
        <begin position="234"/>
        <end position="275"/>
    </location>
</feature>
<evidence type="ECO:0000313" key="5">
    <source>
        <dbReference type="Proteomes" id="UP001345013"/>
    </source>
</evidence>
<accession>A0ABR0KJK2</accession>
<dbReference type="PROSITE" id="PS50082">
    <property type="entry name" value="WD_REPEATS_2"/>
    <property type="match status" value="5"/>
</dbReference>
<dbReference type="PANTHER" id="PTHR19856">
    <property type="entry name" value="WD-REPEATCONTAINING PROTEIN WDR1"/>
    <property type="match status" value="1"/>
</dbReference>
<dbReference type="SUPFAM" id="SSF50969">
    <property type="entry name" value="YVTN repeat-like/Quinoprotein amine dehydrogenase"/>
    <property type="match status" value="1"/>
</dbReference>
<dbReference type="Proteomes" id="UP001345013">
    <property type="component" value="Unassembled WGS sequence"/>
</dbReference>
<dbReference type="PANTHER" id="PTHR19856:SF0">
    <property type="entry name" value="WD REPEAT-CONTAINING PROTEIN 1"/>
    <property type="match status" value="1"/>
</dbReference>
<feature type="repeat" description="WD" evidence="3">
    <location>
        <begin position="548"/>
        <end position="582"/>
    </location>
</feature>
<comment type="caution">
    <text evidence="4">The sequence shown here is derived from an EMBL/GenBank/DDBJ whole genome shotgun (WGS) entry which is preliminary data.</text>
</comment>
<dbReference type="SMART" id="SM00320">
    <property type="entry name" value="WD40"/>
    <property type="match status" value="9"/>
</dbReference>
<proteinExistence type="predicted"/>
<feature type="repeat" description="WD" evidence="3">
    <location>
        <begin position="188"/>
        <end position="229"/>
    </location>
</feature>
<protein>
    <submittedName>
        <fullName evidence="4">WD40 repeat-like protein</fullName>
    </submittedName>
</protein>
<dbReference type="InterPro" id="IPR019775">
    <property type="entry name" value="WD40_repeat_CS"/>
</dbReference>
<name>A0ABR0KJK2_9EURO</name>
<dbReference type="SUPFAM" id="SSF50978">
    <property type="entry name" value="WD40 repeat-like"/>
    <property type="match status" value="2"/>
</dbReference>
<gene>
    <name evidence="4" type="primary">AIP1</name>
    <name evidence="4" type="ORF">LTR24_001839</name>
</gene>
<dbReference type="PROSITE" id="PS00678">
    <property type="entry name" value="WD_REPEATS_1"/>
    <property type="match status" value="1"/>
</dbReference>
<evidence type="ECO:0000256" key="2">
    <source>
        <dbReference type="ARBA" id="ARBA00022737"/>
    </source>
</evidence>
<sequence>MSIVTDGIFAALPTTTRGQPTPLSADSKGERIAYASNKSIFLRSIDNPAESTQYTQHTAPTTVARFAPSGFYCASGDASGVVRVWDCSPNGSGATKGEYSIINGRINDIAWDGDSQRIIAVGDGKQRYGHCVTADSGNTVGEISGHSAQVNAVSIRQQRPLRAATAGDDKNLVFYHGAPFKFNGIPGRGNHSNFVYSVAFSPDGAHLVSVGGDKKIFLYDGKTGEVKGEMADNTDGHNGSIFGVSWSKDSRSIVTCSGDRTVKIWDVEAGKVAHTWTFGETMNVADQQVGVVWPNRADGTIISLSLSGDLNYLNQSSPKPTKVISGHSKNITALTVSSADSEPTLWTGDYEGRLCAWDVPKGTAETVEGDGHTSIISGLTAPPTSKYPQVYSIGWDDKIRTVDAGGHTFHGKPTALASQPKAITCTTDGLVVVAQLESVIVYRDGEEDGELPLKTSPSSLAAHGSTVAIGGSGSSLRIFSVVPGKAPRQSAVINQVSATAITALSFSSDGGLLAAGTAAGKIYVYTISQGVAGLLSGSQTFDLVTDRWSAHSGKITSIAFNPEGTHAVSGSLDTNIHLWSLKEPGKRVKITNAHKEGVNGVAWLKDGVFSTGADATVKKWKVTL</sequence>
<feature type="repeat" description="WD" evidence="3">
    <location>
        <begin position="54"/>
        <end position="86"/>
    </location>
</feature>
<evidence type="ECO:0000313" key="4">
    <source>
        <dbReference type="EMBL" id="KAK5098520.1"/>
    </source>
</evidence>
<evidence type="ECO:0000256" key="1">
    <source>
        <dbReference type="ARBA" id="ARBA00022574"/>
    </source>
</evidence>
<keyword evidence="5" id="KW-1185">Reference proteome</keyword>
<dbReference type="InterPro" id="IPR036322">
    <property type="entry name" value="WD40_repeat_dom_sf"/>
</dbReference>
<keyword evidence="2" id="KW-0677">Repeat</keyword>
<feature type="repeat" description="WD" evidence="3">
    <location>
        <begin position="591"/>
        <end position="624"/>
    </location>
</feature>
<dbReference type="InterPro" id="IPR020472">
    <property type="entry name" value="WD40_PAC1"/>
</dbReference>
<dbReference type="EMBL" id="JAVRRG010000014">
    <property type="protein sequence ID" value="KAK5098520.1"/>
    <property type="molecule type" value="Genomic_DNA"/>
</dbReference>
<reference evidence="4 5" key="1">
    <citation type="submission" date="2023-08" db="EMBL/GenBank/DDBJ databases">
        <title>Black Yeasts Isolated from many extreme environments.</title>
        <authorList>
            <person name="Coleine C."/>
            <person name="Stajich J.E."/>
            <person name="Selbmann L."/>
        </authorList>
    </citation>
    <scope>NUCLEOTIDE SEQUENCE [LARGE SCALE GENOMIC DNA]</scope>
    <source>
        <strain evidence="4 5">CCFEE 5885</strain>
    </source>
</reference>
<keyword evidence="1 3" id="KW-0853">WD repeat</keyword>
<dbReference type="InterPro" id="IPR001680">
    <property type="entry name" value="WD40_rpt"/>
</dbReference>